<dbReference type="Gene3D" id="2.40.128.20">
    <property type="match status" value="1"/>
</dbReference>
<dbReference type="EMBL" id="GBBM01004704">
    <property type="protein sequence ID" value="JAC30714.1"/>
    <property type="molecule type" value="mRNA"/>
</dbReference>
<sequence>MNFILALCFCAIASAAATQLEPIDITPMVDVSQRLAVIKRTYNTGTPFRCHSALKLEELPGGNKYKYNLKARKTTFIGYEFSSGNVEISLENVPGKEVKRSTYTASYTKTTLTLVHKSEGNDCFVVNVEKNSTLAGCELIVPASHVTKVNTECENFFTANCRGTSVQLYEADCTYN</sequence>
<feature type="signal peptide" evidence="1">
    <location>
        <begin position="1"/>
        <end position="17"/>
    </location>
</feature>
<accession>A0A023GA43</accession>
<name>A0A023GA43_AMBTT</name>
<protein>
    <recommendedName>
        <fullName evidence="3">Secreted protein</fullName>
    </recommendedName>
</protein>
<dbReference type="InterPro" id="IPR012674">
    <property type="entry name" value="Calycin"/>
</dbReference>
<reference evidence="2" key="1">
    <citation type="submission" date="2014-03" db="EMBL/GenBank/DDBJ databases">
        <title>The sialotranscriptome of Amblyomma triste, Amblyomma parvum and Amblyomma cajennense ticks, uncovered by 454-based RNA-seq.</title>
        <authorList>
            <person name="Garcia G.R."/>
            <person name="Gardinassi L.G."/>
            <person name="Ribeiro J.M."/>
            <person name="Anatriello E."/>
            <person name="Ferreira B.R."/>
            <person name="Moreira H.N."/>
            <person name="Mafra C."/>
            <person name="Olegario M.M."/>
            <person name="Szabo P.J."/>
            <person name="Miranda-Santos I.K."/>
            <person name="Maruyama S.R."/>
        </authorList>
    </citation>
    <scope>NUCLEOTIDE SEQUENCE</scope>
    <source>
        <strain evidence="2">Mato Grasso do Sul</strain>
        <tissue evidence="2">Salivary glands</tissue>
    </source>
</reference>
<organism evidence="2">
    <name type="scientific">Amblyomma triste</name>
    <name type="common">Neotropical tick</name>
    <dbReference type="NCBI Taxonomy" id="251400"/>
    <lineage>
        <taxon>Eukaryota</taxon>
        <taxon>Metazoa</taxon>
        <taxon>Ecdysozoa</taxon>
        <taxon>Arthropoda</taxon>
        <taxon>Chelicerata</taxon>
        <taxon>Arachnida</taxon>
        <taxon>Acari</taxon>
        <taxon>Parasitiformes</taxon>
        <taxon>Ixodida</taxon>
        <taxon>Ixodoidea</taxon>
        <taxon>Ixodidae</taxon>
        <taxon>Amblyomminae</taxon>
        <taxon>Amblyomma</taxon>
    </lineage>
</organism>
<feature type="chain" id="PRO_5001521819" description="Secreted protein" evidence="1">
    <location>
        <begin position="18"/>
        <end position="176"/>
    </location>
</feature>
<keyword evidence="1" id="KW-0732">Signal</keyword>
<evidence type="ECO:0000313" key="2">
    <source>
        <dbReference type="EMBL" id="JAC30714.1"/>
    </source>
</evidence>
<proteinExistence type="evidence at transcript level"/>
<dbReference type="AlphaFoldDB" id="A0A023GA43"/>
<dbReference type="SUPFAM" id="SSF50814">
    <property type="entry name" value="Lipocalins"/>
    <property type="match status" value="1"/>
</dbReference>
<evidence type="ECO:0008006" key="3">
    <source>
        <dbReference type="Google" id="ProtNLM"/>
    </source>
</evidence>
<evidence type="ECO:0000256" key="1">
    <source>
        <dbReference type="SAM" id="SignalP"/>
    </source>
</evidence>